<comment type="pathway">
    <text evidence="2">Secondary metabolite biosynthesis.</text>
</comment>
<dbReference type="InterPro" id="IPR002401">
    <property type="entry name" value="Cyt_P450_E_grp-I"/>
</dbReference>
<dbReference type="OrthoDB" id="2789670at2759"/>
<dbReference type="CDD" id="cd11065">
    <property type="entry name" value="CYP64-like"/>
    <property type="match status" value="1"/>
</dbReference>
<evidence type="ECO:0000256" key="4">
    <source>
        <dbReference type="ARBA" id="ARBA00022617"/>
    </source>
</evidence>
<evidence type="ECO:0000256" key="7">
    <source>
        <dbReference type="ARBA" id="ARBA00023004"/>
    </source>
</evidence>
<reference evidence="10 11" key="1">
    <citation type="journal article" date="2012" name="Science">
        <title>The Paleozoic origin of enzymatic lignin decomposition reconstructed from 31 fungal genomes.</title>
        <authorList>
            <person name="Floudas D."/>
            <person name="Binder M."/>
            <person name="Riley R."/>
            <person name="Barry K."/>
            <person name="Blanchette R.A."/>
            <person name="Henrissat B."/>
            <person name="Martinez A.T."/>
            <person name="Otillar R."/>
            <person name="Spatafora J.W."/>
            <person name="Yadav J.S."/>
            <person name="Aerts A."/>
            <person name="Benoit I."/>
            <person name="Boyd A."/>
            <person name="Carlson A."/>
            <person name="Copeland A."/>
            <person name="Coutinho P.M."/>
            <person name="de Vries R.P."/>
            <person name="Ferreira P."/>
            <person name="Findley K."/>
            <person name="Foster B."/>
            <person name="Gaskell J."/>
            <person name="Glotzer D."/>
            <person name="Gorecki P."/>
            <person name="Heitman J."/>
            <person name="Hesse C."/>
            <person name="Hori C."/>
            <person name="Igarashi K."/>
            <person name="Jurgens J.A."/>
            <person name="Kallen N."/>
            <person name="Kersten P."/>
            <person name="Kohler A."/>
            <person name="Kuees U."/>
            <person name="Kumar T.K.A."/>
            <person name="Kuo A."/>
            <person name="LaButti K."/>
            <person name="Larrondo L.F."/>
            <person name="Lindquist E."/>
            <person name="Ling A."/>
            <person name="Lombard V."/>
            <person name="Lucas S."/>
            <person name="Lundell T."/>
            <person name="Martin R."/>
            <person name="McLaughlin D.J."/>
            <person name="Morgenstern I."/>
            <person name="Morin E."/>
            <person name="Murat C."/>
            <person name="Nagy L.G."/>
            <person name="Nolan M."/>
            <person name="Ohm R.A."/>
            <person name="Patyshakuliyeva A."/>
            <person name="Rokas A."/>
            <person name="Ruiz-Duenas F.J."/>
            <person name="Sabat G."/>
            <person name="Salamov A."/>
            <person name="Samejima M."/>
            <person name="Schmutz J."/>
            <person name="Slot J.C."/>
            <person name="St John F."/>
            <person name="Stenlid J."/>
            <person name="Sun H."/>
            <person name="Sun S."/>
            <person name="Syed K."/>
            <person name="Tsang A."/>
            <person name="Wiebenga A."/>
            <person name="Young D."/>
            <person name="Pisabarro A."/>
            <person name="Eastwood D.C."/>
            <person name="Martin F."/>
            <person name="Cullen D."/>
            <person name="Grigoriev I.V."/>
            <person name="Hibbett D.S."/>
        </authorList>
    </citation>
    <scope>NUCLEOTIDE SEQUENCE [LARGE SCALE GENOMIC DNA]</scope>
    <source>
        <strain evidence="10 11">DJM-731 SS1</strain>
    </source>
</reference>
<dbReference type="Proteomes" id="UP000030653">
    <property type="component" value="Unassembled WGS sequence"/>
</dbReference>
<dbReference type="SUPFAM" id="SSF48264">
    <property type="entry name" value="Cytochrome P450"/>
    <property type="match status" value="1"/>
</dbReference>
<evidence type="ECO:0000256" key="8">
    <source>
        <dbReference type="ARBA" id="ARBA00023033"/>
    </source>
</evidence>
<dbReference type="InterPro" id="IPR036396">
    <property type="entry name" value="Cyt_P450_sf"/>
</dbReference>
<sequence>MAFIFLDYIFGAFLVTFAYFLKQKKSPTLPVPPGPQGLPIIGNALQIPKERTWLVYADWAKKYGDLTHLTAFGQHLIIVNTRSAARELLEKRNASYSGRVHMTFAGELIGWKKSVAMVEGPRHTQTRRMAQPFMSLSSVRAQYGDGMTCEAHRLLQNLLDCPDKWMEHYRSSAGAFIMLTTYGTQPGKERDALVDEAKSVVYHFSVAATPGNWMVDFLPFLKHVPSWVPGFGFNATAKTWHDELEHLVNSPFDRVKTLMSRHRMTPCIASRLLENNPDFESEMLIRWLCGSLFAAGADTTVGALACFTLAMTNFPAAQRIAQTELDAIVGRDRLPAFHDLDHAPYVHALVKEVLRWGIIVPMGFPHRLAAQEDDVYQGWRIPANTLLMPNSWAIPVFGFGGRVCLGQHVAYATLLIQIASILATFDICGVIGKDGKQIAPGNVGFSTGVVTHPDPFQTVLRPRSREAMELIQAANAFE</sequence>
<dbReference type="STRING" id="1858805.M5G5M2"/>
<dbReference type="EMBL" id="JH795865">
    <property type="protein sequence ID" value="EJU01102.1"/>
    <property type="molecule type" value="Genomic_DNA"/>
</dbReference>
<dbReference type="PANTHER" id="PTHR46300">
    <property type="entry name" value="P450, PUTATIVE (EUROFUNG)-RELATED-RELATED"/>
    <property type="match status" value="1"/>
</dbReference>
<dbReference type="RefSeq" id="XP_040627999.1">
    <property type="nucleotide sequence ID" value="XM_040775177.1"/>
</dbReference>
<evidence type="ECO:0000256" key="2">
    <source>
        <dbReference type="ARBA" id="ARBA00005179"/>
    </source>
</evidence>
<keyword evidence="5 9" id="KW-0479">Metal-binding</keyword>
<protein>
    <submittedName>
        <fullName evidence="10">Cytochrome P450</fullName>
    </submittedName>
</protein>
<evidence type="ECO:0000256" key="9">
    <source>
        <dbReference type="RuleBase" id="RU000461"/>
    </source>
</evidence>
<name>M5G5M2_DACPD</name>
<keyword evidence="6 9" id="KW-0560">Oxidoreductase</keyword>
<keyword evidence="11" id="KW-1185">Reference proteome</keyword>
<evidence type="ECO:0000256" key="6">
    <source>
        <dbReference type="ARBA" id="ARBA00023002"/>
    </source>
</evidence>
<dbReference type="OMA" id="CTVFINT"/>
<dbReference type="PRINTS" id="PR00463">
    <property type="entry name" value="EP450I"/>
</dbReference>
<dbReference type="AlphaFoldDB" id="M5G5M2"/>
<dbReference type="PANTHER" id="PTHR46300:SF7">
    <property type="entry name" value="P450, PUTATIVE (EUROFUNG)-RELATED"/>
    <property type="match status" value="1"/>
</dbReference>
<dbReference type="GO" id="GO:0004497">
    <property type="term" value="F:monooxygenase activity"/>
    <property type="evidence" value="ECO:0007669"/>
    <property type="project" value="UniProtKB-KW"/>
</dbReference>
<dbReference type="GO" id="GO:0016705">
    <property type="term" value="F:oxidoreductase activity, acting on paired donors, with incorporation or reduction of molecular oxygen"/>
    <property type="evidence" value="ECO:0007669"/>
    <property type="project" value="InterPro"/>
</dbReference>
<dbReference type="HOGENOM" id="CLU_001570_2_3_1"/>
<dbReference type="GO" id="GO:0020037">
    <property type="term" value="F:heme binding"/>
    <property type="evidence" value="ECO:0007669"/>
    <property type="project" value="InterPro"/>
</dbReference>
<keyword evidence="7 9" id="KW-0408">Iron</keyword>
<dbReference type="Gene3D" id="1.10.630.10">
    <property type="entry name" value="Cytochrome P450"/>
    <property type="match status" value="1"/>
</dbReference>
<dbReference type="GeneID" id="63690239"/>
<evidence type="ECO:0000313" key="10">
    <source>
        <dbReference type="EMBL" id="EJU01102.1"/>
    </source>
</evidence>
<evidence type="ECO:0000313" key="11">
    <source>
        <dbReference type="Proteomes" id="UP000030653"/>
    </source>
</evidence>
<dbReference type="Pfam" id="PF00067">
    <property type="entry name" value="p450"/>
    <property type="match status" value="1"/>
</dbReference>
<dbReference type="InterPro" id="IPR017972">
    <property type="entry name" value="Cyt_P450_CS"/>
</dbReference>
<dbReference type="InterPro" id="IPR001128">
    <property type="entry name" value="Cyt_P450"/>
</dbReference>
<dbReference type="GO" id="GO:0005506">
    <property type="term" value="F:iron ion binding"/>
    <property type="evidence" value="ECO:0007669"/>
    <property type="project" value="InterPro"/>
</dbReference>
<accession>M5G5M2</accession>
<organism evidence="10 11">
    <name type="scientific">Dacryopinax primogenitus (strain DJM 731)</name>
    <name type="common">Brown rot fungus</name>
    <dbReference type="NCBI Taxonomy" id="1858805"/>
    <lineage>
        <taxon>Eukaryota</taxon>
        <taxon>Fungi</taxon>
        <taxon>Dikarya</taxon>
        <taxon>Basidiomycota</taxon>
        <taxon>Agaricomycotina</taxon>
        <taxon>Dacrymycetes</taxon>
        <taxon>Dacrymycetales</taxon>
        <taxon>Dacrymycetaceae</taxon>
        <taxon>Dacryopinax</taxon>
    </lineage>
</organism>
<proteinExistence type="inferred from homology"/>
<evidence type="ECO:0000256" key="3">
    <source>
        <dbReference type="ARBA" id="ARBA00010617"/>
    </source>
</evidence>
<comment type="similarity">
    <text evidence="3 9">Belongs to the cytochrome P450 family.</text>
</comment>
<dbReference type="PROSITE" id="PS00086">
    <property type="entry name" value="CYTOCHROME_P450"/>
    <property type="match status" value="1"/>
</dbReference>
<keyword evidence="8 9" id="KW-0503">Monooxygenase</keyword>
<evidence type="ECO:0000256" key="5">
    <source>
        <dbReference type="ARBA" id="ARBA00022723"/>
    </source>
</evidence>
<keyword evidence="4 9" id="KW-0349">Heme</keyword>
<comment type="cofactor">
    <cofactor evidence="1">
        <name>heme</name>
        <dbReference type="ChEBI" id="CHEBI:30413"/>
    </cofactor>
</comment>
<dbReference type="InterPro" id="IPR050364">
    <property type="entry name" value="Cytochrome_P450_fung"/>
</dbReference>
<gene>
    <name evidence="10" type="ORF">DACRYDRAFT_53440</name>
</gene>
<evidence type="ECO:0000256" key="1">
    <source>
        <dbReference type="ARBA" id="ARBA00001971"/>
    </source>
</evidence>